<comment type="caution">
    <text evidence="2">The sequence shown here is derived from an EMBL/GenBank/DDBJ whole genome shotgun (WGS) entry which is preliminary data.</text>
</comment>
<dbReference type="Proteomes" id="UP000231259">
    <property type="component" value="Unassembled WGS sequence"/>
</dbReference>
<keyword evidence="1" id="KW-0812">Transmembrane</keyword>
<keyword evidence="1" id="KW-0472">Membrane</keyword>
<dbReference type="EMBL" id="AWWI01000037">
    <property type="protein sequence ID" value="PIL21458.1"/>
    <property type="molecule type" value="Genomic_DNA"/>
</dbReference>
<keyword evidence="1" id="KW-1133">Transmembrane helix</keyword>
<feature type="transmembrane region" description="Helical" evidence="1">
    <location>
        <begin position="58"/>
        <end position="82"/>
    </location>
</feature>
<protein>
    <submittedName>
        <fullName evidence="2">Uncharacterized protein</fullName>
    </submittedName>
</protein>
<name>A0A2G8RK43_9RHOB</name>
<feature type="transmembrane region" description="Helical" evidence="1">
    <location>
        <begin position="88"/>
        <end position="105"/>
    </location>
</feature>
<dbReference type="RefSeq" id="WP_099909762.1">
    <property type="nucleotide sequence ID" value="NZ_AWWI01000037.1"/>
</dbReference>
<gene>
    <name evidence="2" type="ORF">P775_04245</name>
</gene>
<dbReference type="OrthoDB" id="9805801at2"/>
<keyword evidence="3" id="KW-1185">Reference proteome</keyword>
<feature type="transmembrane region" description="Helical" evidence="1">
    <location>
        <begin position="34"/>
        <end position="51"/>
    </location>
</feature>
<reference evidence="2 3" key="1">
    <citation type="submission" date="2013-09" db="EMBL/GenBank/DDBJ databases">
        <title>Genome sequencing of Phaeobacter antarcticus sp. nov. SM1211.</title>
        <authorList>
            <person name="Zhang X.-Y."/>
            <person name="Liu C."/>
            <person name="Chen X.-L."/>
            <person name="Xie B.-B."/>
            <person name="Qin Q.-L."/>
            <person name="Rong J.-C."/>
            <person name="Zhang Y.-Z."/>
        </authorList>
    </citation>
    <scope>NUCLEOTIDE SEQUENCE [LARGE SCALE GENOMIC DNA]</scope>
    <source>
        <strain evidence="2 3">SM1211</strain>
    </source>
</reference>
<evidence type="ECO:0000256" key="1">
    <source>
        <dbReference type="SAM" id="Phobius"/>
    </source>
</evidence>
<dbReference type="AlphaFoldDB" id="A0A2G8RK43"/>
<accession>A0A2G8RK43</accession>
<sequence>MSFESEMMAFVTSDARDAACDMVAGWVQVWGANSLAHFAIGTVLAVLRFHLQVSGRVVWGIIGLLIAKEIFFDIPLAGFAALVMLDSLWDVACYAVGVLLVWWTIMRGPVTEGRS</sequence>
<evidence type="ECO:0000313" key="2">
    <source>
        <dbReference type="EMBL" id="PIL21458.1"/>
    </source>
</evidence>
<evidence type="ECO:0000313" key="3">
    <source>
        <dbReference type="Proteomes" id="UP000231259"/>
    </source>
</evidence>
<proteinExistence type="predicted"/>
<organism evidence="2 3">
    <name type="scientific">Puniceibacterium antarcticum</name>
    <dbReference type="NCBI Taxonomy" id="1206336"/>
    <lineage>
        <taxon>Bacteria</taxon>
        <taxon>Pseudomonadati</taxon>
        <taxon>Pseudomonadota</taxon>
        <taxon>Alphaproteobacteria</taxon>
        <taxon>Rhodobacterales</taxon>
        <taxon>Paracoccaceae</taxon>
        <taxon>Puniceibacterium</taxon>
    </lineage>
</organism>